<evidence type="ECO:0000313" key="2">
    <source>
        <dbReference type="Proteomes" id="UP000295722"/>
    </source>
</evidence>
<protein>
    <submittedName>
        <fullName evidence="1">Uncharacterized protein</fullName>
    </submittedName>
</protein>
<dbReference type="RefSeq" id="WP_133192925.1">
    <property type="nucleotide sequence ID" value="NZ_JBHUCW010000015.1"/>
</dbReference>
<name>A0A4R5MF53_9BURK</name>
<gene>
    <name evidence="1" type="ORF">EYW47_00435</name>
</gene>
<keyword evidence="2" id="KW-1185">Reference proteome</keyword>
<accession>A0A4R5MF53</accession>
<dbReference type="Proteomes" id="UP000295722">
    <property type="component" value="Unassembled WGS sequence"/>
</dbReference>
<dbReference type="EMBL" id="SMRP01000001">
    <property type="protein sequence ID" value="TDG25873.1"/>
    <property type="molecule type" value="Genomic_DNA"/>
</dbReference>
<reference evidence="1 2" key="1">
    <citation type="submission" date="2019-03" db="EMBL/GenBank/DDBJ databases">
        <title>Paraburkholderia sp. 4M-K11, isolated from subtropical forest soil.</title>
        <authorList>
            <person name="Gao Z.-H."/>
            <person name="Qiu L.-H."/>
        </authorList>
    </citation>
    <scope>NUCLEOTIDE SEQUENCE [LARGE SCALE GENOMIC DNA]</scope>
    <source>
        <strain evidence="1 2">4M-K11</strain>
    </source>
</reference>
<dbReference type="AlphaFoldDB" id="A0A4R5MF53"/>
<proteinExistence type="predicted"/>
<evidence type="ECO:0000313" key="1">
    <source>
        <dbReference type="EMBL" id="TDG25873.1"/>
    </source>
</evidence>
<organism evidence="1 2">
    <name type="scientific">Paraburkholderia silviterrae</name>
    <dbReference type="NCBI Taxonomy" id="2528715"/>
    <lineage>
        <taxon>Bacteria</taxon>
        <taxon>Pseudomonadati</taxon>
        <taxon>Pseudomonadota</taxon>
        <taxon>Betaproteobacteria</taxon>
        <taxon>Burkholderiales</taxon>
        <taxon>Burkholderiaceae</taxon>
        <taxon>Paraburkholderia</taxon>
    </lineage>
</organism>
<sequence>MTQHLKIERLPAPLKAEVERLWALYKRDTCFMTFDEWIVASQTEPGRKIMAQAVESTIERRERFDRAVGGYSVER</sequence>
<comment type="caution">
    <text evidence="1">The sequence shown here is derived from an EMBL/GenBank/DDBJ whole genome shotgun (WGS) entry which is preliminary data.</text>
</comment>